<name>A0A0F9BB00_9ZZZZ</name>
<proteinExistence type="predicted"/>
<sequence>EKIIIHQNDRPHVIGSPTFLSADVDSDFEFEGTLKLVQIIKSVQNAVYNTHDYVFKVVSIDKLKKEE</sequence>
<gene>
    <name evidence="1" type="ORF">LCGC14_2550150</name>
</gene>
<accession>A0A0F9BB00</accession>
<dbReference type="EMBL" id="LAZR01041830">
    <property type="protein sequence ID" value="KKL11007.1"/>
    <property type="molecule type" value="Genomic_DNA"/>
</dbReference>
<evidence type="ECO:0000313" key="1">
    <source>
        <dbReference type="EMBL" id="KKL11007.1"/>
    </source>
</evidence>
<dbReference type="AlphaFoldDB" id="A0A0F9BB00"/>
<reference evidence="1" key="1">
    <citation type="journal article" date="2015" name="Nature">
        <title>Complex archaea that bridge the gap between prokaryotes and eukaryotes.</title>
        <authorList>
            <person name="Spang A."/>
            <person name="Saw J.H."/>
            <person name="Jorgensen S.L."/>
            <person name="Zaremba-Niedzwiedzka K."/>
            <person name="Martijn J."/>
            <person name="Lind A.E."/>
            <person name="van Eijk R."/>
            <person name="Schleper C."/>
            <person name="Guy L."/>
            <person name="Ettema T.J."/>
        </authorList>
    </citation>
    <scope>NUCLEOTIDE SEQUENCE</scope>
</reference>
<protein>
    <submittedName>
        <fullName evidence="1">Uncharacterized protein</fullName>
    </submittedName>
</protein>
<feature type="non-terminal residue" evidence="1">
    <location>
        <position position="1"/>
    </location>
</feature>
<comment type="caution">
    <text evidence="1">The sequence shown here is derived from an EMBL/GenBank/DDBJ whole genome shotgun (WGS) entry which is preliminary data.</text>
</comment>
<organism evidence="1">
    <name type="scientific">marine sediment metagenome</name>
    <dbReference type="NCBI Taxonomy" id="412755"/>
    <lineage>
        <taxon>unclassified sequences</taxon>
        <taxon>metagenomes</taxon>
        <taxon>ecological metagenomes</taxon>
    </lineage>
</organism>